<evidence type="ECO:0000313" key="2">
    <source>
        <dbReference type="Proteomes" id="UP000594638"/>
    </source>
</evidence>
<dbReference type="Proteomes" id="UP000594638">
    <property type="component" value="Unassembled WGS sequence"/>
</dbReference>
<organism evidence="1 2">
    <name type="scientific">Olea europaea subsp. europaea</name>
    <dbReference type="NCBI Taxonomy" id="158383"/>
    <lineage>
        <taxon>Eukaryota</taxon>
        <taxon>Viridiplantae</taxon>
        <taxon>Streptophyta</taxon>
        <taxon>Embryophyta</taxon>
        <taxon>Tracheophyta</taxon>
        <taxon>Spermatophyta</taxon>
        <taxon>Magnoliopsida</taxon>
        <taxon>eudicotyledons</taxon>
        <taxon>Gunneridae</taxon>
        <taxon>Pentapetalae</taxon>
        <taxon>asterids</taxon>
        <taxon>lamiids</taxon>
        <taxon>Lamiales</taxon>
        <taxon>Oleaceae</taxon>
        <taxon>Oleeae</taxon>
        <taxon>Olea</taxon>
    </lineage>
</organism>
<keyword evidence="2" id="KW-1185">Reference proteome</keyword>
<dbReference type="Gramene" id="OE9A001035T1">
    <property type="protein sequence ID" value="OE9A001035C1"/>
    <property type="gene ID" value="OE9A001035"/>
</dbReference>
<gene>
    <name evidence="1" type="ORF">OLEA9_A001035</name>
</gene>
<comment type="caution">
    <text evidence="1">The sequence shown here is derived from an EMBL/GenBank/DDBJ whole genome shotgun (WGS) entry which is preliminary data.</text>
</comment>
<sequence length="169" mass="18074">MSNLPENDGLRRIEVALVLVEVGEAIMENTPGGAAIAHHFLDYNTITATANITTKTTTPNRQQHYHHHQVTPIVVLFSTNHTASHPQSQNTTHIVVHINNPKAPNQSTISQILAVSTPCNTLAYVESSGSCAGIITSARNYGWCLVLCDGGISFSLQGTTAAVFASVSR</sequence>
<proteinExistence type="predicted"/>
<dbReference type="AlphaFoldDB" id="A0A8S0P8Q6"/>
<protein>
    <submittedName>
        <fullName evidence="1">Uncharacterized protein</fullName>
    </submittedName>
</protein>
<reference evidence="1 2" key="1">
    <citation type="submission" date="2019-12" db="EMBL/GenBank/DDBJ databases">
        <authorList>
            <person name="Alioto T."/>
            <person name="Alioto T."/>
            <person name="Gomez Garrido J."/>
        </authorList>
    </citation>
    <scope>NUCLEOTIDE SEQUENCE [LARGE SCALE GENOMIC DNA]</scope>
</reference>
<accession>A0A8S0P8Q6</accession>
<name>A0A8S0P8Q6_OLEEU</name>
<dbReference type="EMBL" id="CACTIH010000018">
    <property type="protein sequence ID" value="CAA2934691.1"/>
    <property type="molecule type" value="Genomic_DNA"/>
</dbReference>
<evidence type="ECO:0000313" key="1">
    <source>
        <dbReference type="EMBL" id="CAA2934691.1"/>
    </source>
</evidence>